<keyword evidence="4" id="KW-1185">Reference proteome</keyword>
<gene>
    <name evidence="3" type="ORF">SAMN04488518_103332</name>
</gene>
<evidence type="ECO:0008006" key="5">
    <source>
        <dbReference type="Google" id="ProtNLM"/>
    </source>
</evidence>
<evidence type="ECO:0000313" key="3">
    <source>
        <dbReference type="EMBL" id="SFK26325.1"/>
    </source>
</evidence>
<sequence>MKLFYMVMGFMAGLLPLSAMAAISGYQRPVPQPQSATAELWFGFATVMLVVSLYVVHRVVKGR</sequence>
<name>A0A1I3Y3E0_9HYPH</name>
<dbReference type="EMBL" id="FOSK01000003">
    <property type="protein sequence ID" value="SFK26325.1"/>
    <property type="molecule type" value="Genomic_DNA"/>
</dbReference>
<feature type="transmembrane region" description="Helical" evidence="1">
    <location>
        <begin position="40"/>
        <end position="60"/>
    </location>
</feature>
<feature type="chain" id="PRO_5047118171" description="Protein NnrT" evidence="2">
    <location>
        <begin position="22"/>
        <end position="63"/>
    </location>
</feature>
<keyword evidence="2" id="KW-0732">Signal</keyword>
<reference evidence="3 4" key="1">
    <citation type="submission" date="2016-10" db="EMBL/GenBank/DDBJ databases">
        <authorList>
            <person name="Varghese N."/>
            <person name="Submissions S."/>
        </authorList>
    </citation>
    <scope>NUCLEOTIDE SEQUENCE [LARGE SCALE GENOMIC DNA]</scope>
    <source>
        <strain evidence="3 4">DSM 16392</strain>
    </source>
</reference>
<evidence type="ECO:0000313" key="4">
    <source>
        <dbReference type="Proteomes" id="UP000199598"/>
    </source>
</evidence>
<comment type="caution">
    <text evidence="3">The sequence shown here is derived from an EMBL/GenBank/DDBJ whole genome shotgun (WGS) entry which is preliminary data.</text>
</comment>
<dbReference type="Proteomes" id="UP000199598">
    <property type="component" value="Unassembled WGS sequence"/>
</dbReference>
<keyword evidence="1" id="KW-0472">Membrane</keyword>
<protein>
    <recommendedName>
        <fullName evidence="5">Protein NnrT</fullName>
    </recommendedName>
</protein>
<feature type="signal peptide" evidence="2">
    <location>
        <begin position="1"/>
        <end position="21"/>
    </location>
</feature>
<keyword evidence="1" id="KW-0812">Transmembrane</keyword>
<evidence type="ECO:0000256" key="1">
    <source>
        <dbReference type="SAM" id="Phobius"/>
    </source>
</evidence>
<evidence type="ECO:0000256" key="2">
    <source>
        <dbReference type="SAM" id="SignalP"/>
    </source>
</evidence>
<keyword evidence="1" id="KW-1133">Transmembrane helix</keyword>
<organism evidence="3 4">
    <name type="scientific">Pseudovibrio ascidiaceicola</name>
    <dbReference type="NCBI Taxonomy" id="285279"/>
    <lineage>
        <taxon>Bacteria</taxon>
        <taxon>Pseudomonadati</taxon>
        <taxon>Pseudomonadota</taxon>
        <taxon>Alphaproteobacteria</taxon>
        <taxon>Hyphomicrobiales</taxon>
        <taxon>Stappiaceae</taxon>
        <taxon>Pseudovibrio</taxon>
    </lineage>
</organism>
<dbReference type="RefSeq" id="WP_063312649.1">
    <property type="nucleotide sequence ID" value="NZ_FOSK01000003.1"/>
</dbReference>
<proteinExistence type="predicted"/>
<accession>A0A1I3Y3E0</accession>